<evidence type="ECO:0000313" key="3">
    <source>
        <dbReference type="Proteomes" id="UP000275267"/>
    </source>
</evidence>
<feature type="compositionally biased region" description="Low complexity" evidence="1">
    <location>
        <begin position="37"/>
        <end position="49"/>
    </location>
</feature>
<protein>
    <submittedName>
        <fullName evidence="2">Uncharacterized protein</fullName>
    </submittedName>
</protein>
<feature type="compositionally biased region" description="Gly residues" evidence="1">
    <location>
        <begin position="105"/>
        <end position="115"/>
    </location>
</feature>
<gene>
    <name evidence="2" type="ORF">C2845_PM01G31130</name>
</gene>
<keyword evidence="3" id="KW-1185">Reference proteome</keyword>
<reference evidence="3" key="1">
    <citation type="journal article" date="2019" name="Nat. Commun.">
        <title>The genome of broomcorn millet.</title>
        <authorList>
            <person name="Zou C."/>
            <person name="Miki D."/>
            <person name="Li D."/>
            <person name="Tang Q."/>
            <person name="Xiao L."/>
            <person name="Rajput S."/>
            <person name="Deng P."/>
            <person name="Jia W."/>
            <person name="Huang R."/>
            <person name="Zhang M."/>
            <person name="Sun Y."/>
            <person name="Hu J."/>
            <person name="Fu X."/>
            <person name="Schnable P.S."/>
            <person name="Li F."/>
            <person name="Zhang H."/>
            <person name="Feng B."/>
            <person name="Zhu X."/>
            <person name="Liu R."/>
            <person name="Schnable J.C."/>
            <person name="Zhu J.-K."/>
            <person name="Zhang H."/>
        </authorList>
    </citation>
    <scope>NUCLEOTIDE SEQUENCE [LARGE SCALE GENOMIC DNA]</scope>
</reference>
<feature type="compositionally biased region" description="Gly residues" evidence="1">
    <location>
        <begin position="27"/>
        <end position="36"/>
    </location>
</feature>
<feature type="region of interest" description="Disordered" evidence="1">
    <location>
        <begin position="105"/>
        <end position="157"/>
    </location>
</feature>
<accession>A0A3L6TRF0</accession>
<comment type="caution">
    <text evidence="2">The sequence shown here is derived from an EMBL/GenBank/DDBJ whole genome shotgun (WGS) entry which is preliminary data.</text>
</comment>
<feature type="compositionally biased region" description="Basic residues" evidence="1">
    <location>
        <begin position="1"/>
        <end position="26"/>
    </location>
</feature>
<evidence type="ECO:0000256" key="1">
    <source>
        <dbReference type="SAM" id="MobiDB-lite"/>
    </source>
</evidence>
<proteinExistence type="predicted"/>
<evidence type="ECO:0000313" key="2">
    <source>
        <dbReference type="EMBL" id="RLN41464.1"/>
    </source>
</evidence>
<name>A0A3L6TRF0_PANMI</name>
<dbReference type="AlphaFoldDB" id="A0A3L6TRF0"/>
<sequence>MHFQRRGRRAAATHDGRPRRRARGRGGRAGGGGGGVALRAPAAAGSALSPWRSKLRADGQAAGVEQLRTEIPWRTDDVGQAPDGLTGCGRGLGERAETFGGGGGLGAARGNGGEQGRAPSSSRPGRGAAAAVARSSGRFQGRAGGAGWLARPASGGELRTSLSPLRIADLASSATIEDRIASSGAGVFTVKPYCSSR</sequence>
<dbReference type="Proteomes" id="UP000275267">
    <property type="component" value="Unassembled WGS sequence"/>
</dbReference>
<dbReference type="EMBL" id="PQIB02000001">
    <property type="protein sequence ID" value="RLN41464.1"/>
    <property type="molecule type" value="Genomic_DNA"/>
</dbReference>
<feature type="region of interest" description="Disordered" evidence="1">
    <location>
        <begin position="1"/>
        <end position="60"/>
    </location>
</feature>
<organism evidence="2 3">
    <name type="scientific">Panicum miliaceum</name>
    <name type="common">Proso millet</name>
    <name type="synonym">Broomcorn millet</name>
    <dbReference type="NCBI Taxonomy" id="4540"/>
    <lineage>
        <taxon>Eukaryota</taxon>
        <taxon>Viridiplantae</taxon>
        <taxon>Streptophyta</taxon>
        <taxon>Embryophyta</taxon>
        <taxon>Tracheophyta</taxon>
        <taxon>Spermatophyta</taxon>
        <taxon>Magnoliopsida</taxon>
        <taxon>Liliopsida</taxon>
        <taxon>Poales</taxon>
        <taxon>Poaceae</taxon>
        <taxon>PACMAD clade</taxon>
        <taxon>Panicoideae</taxon>
        <taxon>Panicodae</taxon>
        <taxon>Paniceae</taxon>
        <taxon>Panicinae</taxon>
        <taxon>Panicum</taxon>
        <taxon>Panicum sect. Panicum</taxon>
    </lineage>
</organism>
<feature type="compositionally biased region" description="Low complexity" evidence="1">
    <location>
        <begin position="116"/>
        <end position="138"/>
    </location>
</feature>